<comment type="caution">
    <text evidence="1">The sequence shown here is derived from an EMBL/GenBank/DDBJ whole genome shotgun (WGS) entry which is preliminary data.</text>
</comment>
<dbReference type="Pfam" id="PF19856">
    <property type="entry name" value="DUF6331"/>
    <property type="match status" value="1"/>
</dbReference>
<organism evidence="1 2">
    <name type="scientific">Winogradskyella endarachnes</name>
    <dbReference type="NCBI Taxonomy" id="2681965"/>
    <lineage>
        <taxon>Bacteria</taxon>
        <taxon>Pseudomonadati</taxon>
        <taxon>Bacteroidota</taxon>
        <taxon>Flavobacteriia</taxon>
        <taxon>Flavobacteriales</taxon>
        <taxon>Flavobacteriaceae</taxon>
        <taxon>Winogradskyella</taxon>
    </lineage>
</organism>
<dbReference type="InterPro" id="IPR046294">
    <property type="entry name" value="DUF6331"/>
</dbReference>
<evidence type="ECO:0000313" key="1">
    <source>
        <dbReference type="EMBL" id="MUU79175.1"/>
    </source>
</evidence>
<proteinExistence type="predicted"/>
<dbReference type="EMBL" id="WOWS01000004">
    <property type="protein sequence ID" value="MUU79175.1"/>
    <property type="molecule type" value="Genomic_DNA"/>
</dbReference>
<dbReference type="RefSeq" id="WP_157364244.1">
    <property type="nucleotide sequence ID" value="NZ_WOWS01000004.1"/>
</dbReference>
<reference evidence="1 2" key="1">
    <citation type="submission" date="2019-12" db="EMBL/GenBank/DDBJ databases">
        <authorList>
            <person name="Li J."/>
        </authorList>
    </citation>
    <scope>NUCLEOTIDE SEQUENCE [LARGE SCALE GENOMIC DNA]</scope>
    <source>
        <strain evidence="1 2">HL2-2</strain>
    </source>
</reference>
<gene>
    <name evidence="1" type="ORF">GN138_12025</name>
</gene>
<evidence type="ECO:0000313" key="2">
    <source>
        <dbReference type="Proteomes" id="UP000478208"/>
    </source>
</evidence>
<sequence>MKYLNIDNWINKNETFWKALEIHCMVECCGIDAFAFDKETILSKTLQHDVLDIKNNIEAIIKEINISKFDKISSGFFNLYEDKEVFGKRMTEILLLLE</sequence>
<accession>A0A6L6UA40</accession>
<dbReference type="Proteomes" id="UP000478208">
    <property type="component" value="Unassembled WGS sequence"/>
</dbReference>
<name>A0A6L6UA40_9FLAO</name>
<dbReference type="AlphaFoldDB" id="A0A6L6UA40"/>
<protein>
    <submittedName>
        <fullName evidence="1">Uncharacterized protein</fullName>
    </submittedName>
</protein>
<keyword evidence="2" id="KW-1185">Reference proteome</keyword>